<dbReference type="AlphaFoldDB" id="A0A0M0BNY1"/>
<dbReference type="EMBL" id="LFWZ01000036">
    <property type="protein sequence ID" value="KON30268.1"/>
    <property type="molecule type" value="Genomic_DNA"/>
</dbReference>
<dbReference type="Proteomes" id="UP000037210">
    <property type="component" value="Unassembled WGS sequence"/>
</dbReference>
<keyword evidence="1" id="KW-1133">Transmembrane helix</keyword>
<keyword evidence="1" id="KW-0472">Membrane</keyword>
<protein>
    <submittedName>
        <fullName evidence="2">Uncharacterized protein</fullName>
    </submittedName>
</protein>
<accession>A0A0M0BNY1</accession>
<reference evidence="2 3" key="1">
    <citation type="submission" date="2015-06" db="EMBL/GenBank/DDBJ databases">
        <title>New insights into the roles of widespread benthic archaea in carbon and nitrogen cycling.</title>
        <authorList>
            <person name="Lazar C.S."/>
            <person name="Baker B.J."/>
            <person name="Seitz K.W."/>
            <person name="Hyde A.S."/>
            <person name="Dick G.J."/>
            <person name="Hinrichs K.-U."/>
            <person name="Teske A.P."/>
        </authorList>
    </citation>
    <scope>NUCLEOTIDE SEQUENCE [LARGE SCALE GENOMIC DNA]</scope>
    <source>
        <strain evidence="2">DG-45</strain>
    </source>
</reference>
<organism evidence="2 3">
    <name type="scientific">miscellaneous Crenarchaeota group-15 archaeon DG-45</name>
    <dbReference type="NCBI Taxonomy" id="1685127"/>
    <lineage>
        <taxon>Archaea</taxon>
        <taxon>Candidatus Bathyarchaeota</taxon>
        <taxon>MCG-15</taxon>
    </lineage>
</organism>
<gene>
    <name evidence="2" type="ORF">AC482_04360</name>
</gene>
<evidence type="ECO:0000313" key="3">
    <source>
        <dbReference type="Proteomes" id="UP000037210"/>
    </source>
</evidence>
<sequence>MSTTISLMAEILLDLLKNYVIAGIAGFVASVVVTRLFFRSHLQRRQLGEVIEWAMVEKTISRLESMTTILNRLVADIKASADELTERIVIAQDLEPTVKEASKNRKQP</sequence>
<comment type="caution">
    <text evidence="2">The sequence shown here is derived from an EMBL/GenBank/DDBJ whole genome shotgun (WGS) entry which is preliminary data.</text>
</comment>
<proteinExistence type="predicted"/>
<keyword evidence="1" id="KW-0812">Transmembrane</keyword>
<name>A0A0M0BNY1_9ARCH</name>
<evidence type="ECO:0000256" key="1">
    <source>
        <dbReference type="SAM" id="Phobius"/>
    </source>
</evidence>
<evidence type="ECO:0000313" key="2">
    <source>
        <dbReference type="EMBL" id="KON30268.1"/>
    </source>
</evidence>
<feature type="transmembrane region" description="Helical" evidence="1">
    <location>
        <begin position="20"/>
        <end position="38"/>
    </location>
</feature>